<evidence type="ECO:0000313" key="4">
    <source>
        <dbReference type="Proteomes" id="UP000295066"/>
    </source>
</evidence>
<sequence length="265" mass="28721">MKGQRTERLIRTAARFLTCPSKQLSLTSLAEDFLVSKTVISDDVAIIDEALSREGMGGISVDRGRTGGASFVPRMAAGVKDTLLKEIMDLLNCEDRFLPGGLVYYSDILFNPHYALRLGYAMASLFSETRPDVVMTSEVKGIPLAIFTAHAMGIPLAVCRFRNRASDGSAVTVHYPTKNGDVKAMYMGTKQLGKGKRVLIVDDFMRGGSTAAGMLLVAKEFGAEVAGTGIFMVSSDPEVKAVSSYKALLRLDGVEKRQPKVALWE</sequence>
<dbReference type="SUPFAM" id="SSF53271">
    <property type="entry name" value="PRTase-like"/>
    <property type="match status" value="1"/>
</dbReference>
<feature type="domain" description="Phosphoribosyltransferase" evidence="1">
    <location>
        <begin position="112"/>
        <end position="232"/>
    </location>
</feature>
<dbReference type="SUPFAM" id="SSF46785">
    <property type="entry name" value="Winged helix' DNA-binding domain"/>
    <property type="match status" value="1"/>
</dbReference>
<gene>
    <name evidence="3" type="ORF">C8D99_10459</name>
</gene>
<dbReference type="GO" id="GO:0006355">
    <property type="term" value="P:regulation of DNA-templated transcription"/>
    <property type="evidence" value="ECO:0007669"/>
    <property type="project" value="InterPro"/>
</dbReference>
<dbReference type="InterPro" id="IPR000836">
    <property type="entry name" value="PRTase_dom"/>
</dbReference>
<accession>A0A4R8M8D2</accession>
<dbReference type="AlphaFoldDB" id="A0A4R8M8D2"/>
<dbReference type="PANTHER" id="PTHR43864:SF2">
    <property type="entry name" value="PUR OPERON REPRESSOR"/>
    <property type="match status" value="1"/>
</dbReference>
<reference evidence="3 4" key="1">
    <citation type="submission" date="2019-03" db="EMBL/GenBank/DDBJ databases">
        <title>Genomic Encyclopedia of Type Strains, Phase IV (KMG-IV): sequencing the most valuable type-strain genomes for metagenomic binning, comparative biology and taxonomic classification.</title>
        <authorList>
            <person name="Goeker M."/>
        </authorList>
    </citation>
    <scope>NUCLEOTIDE SEQUENCE [LARGE SCALE GENOMIC DNA]</scope>
    <source>
        <strain evidence="3 4">DSM 25964</strain>
    </source>
</reference>
<dbReference type="Pfam" id="PF09182">
    <property type="entry name" value="PuR_N"/>
    <property type="match status" value="1"/>
</dbReference>
<dbReference type="Proteomes" id="UP000295066">
    <property type="component" value="Unassembled WGS sequence"/>
</dbReference>
<dbReference type="Gene3D" id="1.10.10.10">
    <property type="entry name" value="Winged helix-like DNA-binding domain superfamily/Winged helix DNA-binding domain"/>
    <property type="match status" value="1"/>
</dbReference>
<dbReference type="InterPro" id="IPR036390">
    <property type="entry name" value="WH_DNA-bd_sf"/>
</dbReference>
<dbReference type="EMBL" id="SORI01000004">
    <property type="protein sequence ID" value="TDY61819.1"/>
    <property type="molecule type" value="Genomic_DNA"/>
</dbReference>
<dbReference type="InterPro" id="IPR015265">
    <property type="entry name" value="PuR_N"/>
</dbReference>
<feature type="domain" description="Bacterial purine repressor N-terminal" evidence="2">
    <location>
        <begin position="4"/>
        <end position="73"/>
    </location>
</feature>
<dbReference type="CDD" id="cd06223">
    <property type="entry name" value="PRTases_typeI"/>
    <property type="match status" value="1"/>
</dbReference>
<proteinExistence type="predicted"/>
<evidence type="ECO:0000313" key="3">
    <source>
        <dbReference type="EMBL" id="TDY61819.1"/>
    </source>
</evidence>
<dbReference type="InterPro" id="IPR029057">
    <property type="entry name" value="PRTase-like"/>
</dbReference>
<dbReference type="RefSeq" id="WP_133956825.1">
    <property type="nucleotide sequence ID" value="NZ_SORI01000004.1"/>
</dbReference>
<evidence type="ECO:0000259" key="2">
    <source>
        <dbReference type="Pfam" id="PF09182"/>
    </source>
</evidence>
<keyword evidence="4" id="KW-1185">Reference proteome</keyword>
<name>A0A4R8M8D2_9BACT</name>
<dbReference type="InterPro" id="IPR050118">
    <property type="entry name" value="Pur/Pyrimidine_PRTase"/>
</dbReference>
<comment type="caution">
    <text evidence="3">The sequence shown here is derived from an EMBL/GenBank/DDBJ whole genome shotgun (WGS) entry which is preliminary data.</text>
</comment>
<dbReference type="Pfam" id="PF00156">
    <property type="entry name" value="Pribosyltran"/>
    <property type="match status" value="1"/>
</dbReference>
<dbReference type="PANTHER" id="PTHR43864">
    <property type="entry name" value="HYPOXANTHINE/GUANINE PHOSPHORIBOSYLTRANSFERASE"/>
    <property type="match status" value="1"/>
</dbReference>
<dbReference type="GO" id="GO:0003677">
    <property type="term" value="F:DNA binding"/>
    <property type="evidence" value="ECO:0007669"/>
    <property type="project" value="InterPro"/>
</dbReference>
<protein>
    <submittedName>
        <fullName evidence="3">Purine operon repressor PurR</fullName>
    </submittedName>
</protein>
<dbReference type="OrthoDB" id="4213751at2"/>
<dbReference type="InterPro" id="IPR036388">
    <property type="entry name" value="WH-like_DNA-bd_sf"/>
</dbReference>
<dbReference type="Gene3D" id="3.40.50.2020">
    <property type="match status" value="1"/>
</dbReference>
<evidence type="ECO:0000259" key="1">
    <source>
        <dbReference type="Pfam" id="PF00156"/>
    </source>
</evidence>
<organism evidence="3 4">
    <name type="scientific">Aminivibrio pyruvatiphilus</name>
    <dbReference type="NCBI Taxonomy" id="1005740"/>
    <lineage>
        <taxon>Bacteria</taxon>
        <taxon>Thermotogati</taxon>
        <taxon>Synergistota</taxon>
        <taxon>Synergistia</taxon>
        <taxon>Synergistales</taxon>
        <taxon>Aminobacteriaceae</taxon>
        <taxon>Aminivibrio</taxon>
    </lineage>
</organism>